<dbReference type="EC" id="3.6.1.34" evidence="1"/>
<dbReference type="EMBL" id="AY456188">
    <property type="protein sequence ID" value="AAS00858.1"/>
    <property type="molecule type" value="Genomic_DNA"/>
</dbReference>
<accession>Q6SL15</accession>
<keyword evidence="1" id="KW-0496">Mitochondrion</keyword>
<sequence>MPHMSPMLWALILILTFTSIMVLMSMLYFSTQPLVPASEKLSKEFYSTNWMW</sequence>
<dbReference type="AlphaFoldDB" id="Q6SL15"/>
<proteinExistence type="predicted"/>
<organism evidence="1">
    <name type="scientific">Pollicipes polymerus</name>
    <name type="common">Goose neck barnacle</name>
    <name type="synonym">Mitella polymerus</name>
    <dbReference type="NCBI Taxonomy" id="36137"/>
    <lineage>
        <taxon>Eukaryota</taxon>
        <taxon>Metazoa</taxon>
        <taxon>Ecdysozoa</taxon>
        <taxon>Arthropoda</taxon>
        <taxon>Crustacea</taxon>
        <taxon>Multicrustacea</taxon>
        <taxon>Cirripedia</taxon>
        <taxon>Thoracica</taxon>
        <taxon>Thoracicalcarea</taxon>
        <taxon>Pollicipedomorpha</taxon>
        <taxon>Pollicipedidae</taxon>
        <taxon>Pollicipes</taxon>
    </lineage>
</organism>
<name>Q6SL15_POLPY</name>
<dbReference type="RefSeq" id="YP_026017.1">
    <property type="nucleotide sequence ID" value="NC_005936.1"/>
</dbReference>
<keyword evidence="1" id="KW-0378">Hydrolase</keyword>
<dbReference type="GO" id="GO:0016787">
    <property type="term" value="F:hydrolase activity"/>
    <property type="evidence" value="ECO:0007669"/>
    <property type="project" value="UniProtKB-KW"/>
</dbReference>
<evidence type="ECO:0000313" key="1">
    <source>
        <dbReference type="EMBL" id="AAS00858.1"/>
    </source>
</evidence>
<reference evidence="1" key="1">
    <citation type="journal article" date="2004" name="Proc. R. Soc. B">
        <title>Phylogenetic position of the Pentastomida and [pan]crustacean relationships.</title>
        <authorList>
            <person name="Lavrov D.V."/>
            <person name="Brown W.M."/>
            <person name="Boore J.L."/>
        </authorList>
    </citation>
    <scope>NUCLEOTIDE SEQUENCE</scope>
</reference>
<geneLocation type="mitochondrion" evidence="1"/>
<gene>
    <name evidence="1" type="primary">atp8</name>
</gene>
<dbReference type="CTD" id="4509"/>
<protein>
    <submittedName>
        <fullName evidence="1">ATP synthase F0 subunit 8</fullName>
        <ecNumber evidence="1">3.6.1.34</ecNumber>
    </submittedName>
</protein>
<dbReference type="GeneID" id="2846709"/>